<feature type="domain" description="Zn(2)-C6 fungal-type" evidence="9">
    <location>
        <begin position="34"/>
        <end position="63"/>
    </location>
</feature>
<dbReference type="SMART" id="SM00906">
    <property type="entry name" value="Fungal_trans"/>
    <property type="match status" value="1"/>
</dbReference>
<evidence type="ECO:0000256" key="4">
    <source>
        <dbReference type="ARBA" id="ARBA00023015"/>
    </source>
</evidence>
<evidence type="ECO:0000256" key="8">
    <source>
        <dbReference type="SAM" id="MobiDB-lite"/>
    </source>
</evidence>
<dbReference type="SUPFAM" id="SSF57701">
    <property type="entry name" value="Zn2/Cys6 DNA-binding domain"/>
    <property type="match status" value="1"/>
</dbReference>
<feature type="region of interest" description="Disordered" evidence="8">
    <location>
        <begin position="896"/>
        <end position="923"/>
    </location>
</feature>
<keyword evidence="7" id="KW-0539">Nucleus</keyword>
<dbReference type="GO" id="GO:0006351">
    <property type="term" value="P:DNA-templated transcription"/>
    <property type="evidence" value="ECO:0007669"/>
    <property type="project" value="InterPro"/>
</dbReference>
<feature type="region of interest" description="Disordered" evidence="8">
    <location>
        <begin position="820"/>
        <end position="880"/>
    </location>
</feature>
<dbReference type="GO" id="GO:0008270">
    <property type="term" value="F:zinc ion binding"/>
    <property type="evidence" value="ECO:0007669"/>
    <property type="project" value="InterPro"/>
</dbReference>
<dbReference type="SMART" id="SM00066">
    <property type="entry name" value="GAL4"/>
    <property type="match status" value="1"/>
</dbReference>
<evidence type="ECO:0000313" key="10">
    <source>
        <dbReference type="EMBL" id="CDP36311.1"/>
    </source>
</evidence>
<evidence type="ECO:0000256" key="7">
    <source>
        <dbReference type="ARBA" id="ARBA00023242"/>
    </source>
</evidence>
<dbReference type="PANTHER" id="PTHR47782:SF1">
    <property type="entry name" value="PYRIMIDINE PATHWAY REGULATORY PROTEIN 1"/>
    <property type="match status" value="1"/>
</dbReference>
<feature type="region of interest" description="Disordered" evidence="8">
    <location>
        <begin position="123"/>
        <end position="181"/>
    </location>
</feature>
<name>A0A060TAU3_BLAAD</name>
<dbReference type="CDD" id="cd12148">
    <property type="entry name" value="fungal_TF_MHR"/>
    <property type="match status" value="1"/>
</dbReference>
<dbReference type="PhylomeDB" id="A0A060TAU3"/>
<dbReference type="InterPro" id="IPR052202">
    <property type="entry name" value="Yeast_MetPath_Reg"/>
</dbReference>
<dbReference type="EMBL" id="HG937692">
    <property type="protein sequence ID" value="CDP36311.1"/>
    <property type="molecule type" value="Genomic_DNA"/>
</dbReference>
<dbReference type="GO" id="GO:0000981">
    <property type="term" value="F:DNA-binding transcription factor activity, RNA polymerase II-specific"/>
    <property type="evidence" value="ECO:0007669"/>
    <property type="project" value="InterPro"/>
</dbReference>
<reference evidence="10" key="1">
    <citation type="submission" date="2014-02" db="EMBL/GenBank/DDBJ databases">
        <authorList>
            <person name="Genoscope - CEA"/>
        </authorList>
    </citation>
    <scope>NUCLEOTIDE SEQUENCE</scope>
    <source>
        <strain evidence="10">LS3</strain>
    </source>
</reference>
<dbReference type="Gene3D" id="4.10.240.10">
    <property type="entry name" value="Zn(2)-C6 fungal-type DNA-binding domain"/>
    <property type="match status" value="1"/>
</dbReference>
<comment type="subcellular location">
    <subcellularLocation>
        <location evidence="1">Nucleus</location>
    </subcellularLocation>
</comment>
<evidence type="ECO:0000256" key="2">
    <source>
        <dbReference type="ARBA" id="ARBA00022723"/>
    </source>
</evidence>
<keyword evidence="3" id="KW-0862">Zinc</keyword>
<organism evidence="10">
    <name type="scientific">Blastobotrys adeninivorans</name>
    <name type="common">Yeast</name>
    <name type="synonym">Arxula adeninivorans</name>
    <dbReference type="NCBI Taxonomy" id="409370"/>
    <lineage>
        <taxon>Eukaryota</taxon>
        <taxon>Fungi</taxon>
        <taxon>Dikarya</taxon>
        <taxon>Ascomycota</taxon>
        <taxon>Saccharomycotina</taxon>
        <taxon>Dipodascomycetes</taxon>
        <taxon>Dipodascales</taxon>
        <taxon>Trichomonascaceae</taxon>
        <taxon>Blastobotrys</taxon>
    </lineage>
</organism>
<dbReference type="CDD" id="cd00067">
    <property type="entry name" value="GAL4"/>
    <property type="match status" value="1"/>
</dbReference>
<accession>A0A060TAU3</accession>
<feature type="region of interest" description="Disordered" evidence="8">
    <location>
        <begin position="222"/>
        <end position="270"/>
    </location>
</feature>
<feature type="compositionally biased region" description="Low complexity" evidence="8">
    <location>
        <begin position="248"/>
        <end position="257"/>
    </location>
</feature>
<keyword evidence="4" id="KW-0805">Transcription regulation</keyword>
<evidence type="ECO:0000259" key="9">
    <source>
        <dbReference type="PROSITE" id="PS50048"/>
    </source>
</evidence>
<dbReference type="Pfam" id="PF04082">
    <property type="entry name" value="Fungal_trans"/>
    <property type="match status" value="1"/>
</dbReference>
<dbReference type="InterPro" id="IPR036864">
    <property type="entry name" value="Zn2-C6_fun-type_DNA-bd_sf"/>
</dbReference>
<feature type="compositionally biased region" description="Polar residues" evidence="8">
    <location>
        <begin position="223"/>
        <end position="240"/>
    </location>
</feature>
<dbReference type="AlphaFoldDB" id="A0A060TAU3"/>
<feature type="compositionally biased region" description="Low complexity" evidence="8">
    <location>
        <begin position="834"/>
        <end position="864"/>
    </location>
</feature>
<dbReference type="GO" id="GO:0043565">
    <property type="term" value="F:sequence-specific DNA binding"/>
    <property type="evidence" value="ECO:0007669"/>
    <property type="project" value="TreeGrafter"/>
</dbReference>
<feature type="region of interest" description="Disordered" evidence="8">
    <location>
        <begin position="1"/>
        <end position="25"/>
    </location>
</feature>
<reference evidence="10" key="2">
    <citation type="submission" date="2014-06" db="EMBL/GenBank/DDBJ databases">
        <title>The complete genome of Blastobotrys (Arxula) adeninivorans LS3 - a yeast of biotechnological interest.</title>
        <authorList>
            <person name="Kunze G."/>
            <person name="Gaillardin C."/>
            <person name="Czernicka M."/>
            <person name="Durrens P."/>
            <person name="Martin T."/>
            <person name="Boer E."/>
            <person name="Gabaldon T."/>
            <person name="Cruz J."/>
            <person name="Talla E."/>
            <person name="Marck C."/>
            <person name="Goffeau A."/>
            <person name="Barbe V."/>
            <person name="Baret P."/>
            <person name="Baronian K."/>
            <person name="Beier S."/>
            <person name="Bleykasten C."/>
            <person name="Bode R."/>
            <person name="Casaregola S."/>
            <person name="Despons L."/>
            <person name="Fairhead C."/>
            <person name="Giersberg M."/>
            <person name="Gierski P."/>
            <person name="Hahnel U."/>
            <person name="Hartmann A."/>
            <person name="Jankowska D."/>
            <person name="Jubin C."/>
            <person name="Jung P."/>
            <person name="Lafontaine I."/>
            <person name="Leh-Louis V."/>
            <person name="Lemaire M."/>
            <person name="Marcet-Houben M."/>
            <person name="Mascher M."/>
            <person name="Morel G."/>
            <person name="Richard G.-F."/>
            <person name="Riechen J."/>
            <person name="Sacerdot C."/>
            <person name="Sarkar A."/>
            <person name="Savel G."/>
            <person name="Schacherer J."/>
            <person name="Sherman D."/>
            <person name="Straub M.-L."/>
            <person name="Stein N."/>
            <person name="Thierry A."/>
            <person name="Trautwein-Schult A."/>
            <person name="Westhof E."/>
            <person name="Worch S."/>
            <person name="Dujon B."/>
            <person name="Souciet J.-L."/>
            <person name="Wincker P."/>
            <person name="Scholz U."/>
            <person name="Neuveglise N."/>
        </authorList>
    </citation>
    <scope>NUCLEOTIDE SEQUENCE</scope>
    <source>
        <strain evidence="10">LS3</strain>
    </source>
</reference>
<dbReference type="Pfam" id="PF00172">
    <property type="entry name" value="Zn_clus"/>
    <property type="match status" value="1"/>
</dbReference>
<dbReference type="InterPro" id="IPR001138">
    <property type="entry name" value="Zn2Cys6_DnaBD"/>
</dbReference>
<dbReference type="GO" id="GO:0045944">
    <property type="term" value="P:positive regulation of transcription by RNA polymerase II"/>
    <property type="evidence" value="ECO:0007669"/>
    <property type="project" value="TreeGrafter"/>
</dbReference>
<dbReference type="PANTHER" id="PTHR47782">
    <property type="entry name" value="ZN(II)2CYS6 TRANSCRIPTION FACTOR (EUROFUNG)-RELATED"/>
    <property type="match status" value="1"/>
</dbReference>
<gene>
    <name evidence="10" type="ORF">GNLVRS02_ARAD1B10032g</name>
</gene>
<feature type="region of interest" description="Disordered" evidence="8">
    <location>
        <begin position="757"/>
        <end position="795"/>
    </location>
</feature>
<dbReference type="GO" id="GO:0005634">
    <property type="term" value="C:nucleus"/>
    <property type="evidence" value="ECO:0007669"/>
    <property type="project" value="UniProtKB-SubCell"/>
</dbReference>
<evidence type="ECO:0000256" key="6">
    <source>
        <dbReference type="ARBA" id="ARBA00023163"/>
    </source>
</evidence>
<dbReference type="CDD" id="cd14723">
    <property type="entry name" value="ZIP_Ppr1"/>
    <property type="match status" value="1"/>
</dbReference>
<protein>
    <submittedName>
        <fullName evidence="10">ARAD1B10032p</fullName>
    </submittedName>
</protein>
<dbReference type="InterPro" id="IPR007219">
    <property type="entry name" value="XnlR_reg_dom"/>
</dbReference>
<keyword evidence="5" id="KW-0238">DNA-binding</keyword>
<evidence type="ECO:0000256" key="3">
    <source>
        <dbReference type="ARBA" id="ARBA00022833"/>
    </source>
</evidence>
<dbReference type="PROSITE" id="PS50048">
    <property type="entry name" value="ZN2_CY6_FUNGAL_2"/>
    <property type="match status" value="1"/>
</dbReference>
<evidence type="ECO:0000256" key="1">
    <source>
        <dbReference type="ARBA" id="ARBA00004123"/>
    </source>
</evidence>
<dbReference type="PROSITE" id="PS00463">
    <property type="entry name" value="ZN2_CY6_FUNGAL_1"/>
    <property type="match status" value="1"/>
</dbReference>
<feature type="region of interest" description="Disordered" evidence="8">
    <location>
        <begin position="965"/>
        <end position="990"/>
    </location>
</feature>
<keyword evidence="6" id="KW-0804">Transcription</keyword>
<feature type="compositionally biased region" description="Polar residues" evidence="8">
    <location>
        <begin position="771"/>
        <end position="792"/>
    </location>
</feature>
<evidence type="ECO:0000256" key="5">
    <source>
        <dbReference type="ARBA" id="ARBA00023125"/>
    </source>
</evidence>
<keyword evidence="2" id="KW-0479">Metal-binding</keyword>
<proteinExistence type="predicted"/>
<sequence>MNSQPPQKKQKKEDDPPRRRPASSVIGVTRSISACQRCRTRKTRCDQKFPSCTACLRAKVECVGIDAATGREIPRSYVSHLEDRVALLESHLQSFGLDIDSLSHQNVGKVAAQGALVLAGSGNSGTGSGAGSTASASGGNGSAGAAGTTSSDGPEPKTEEDDVNSDSTAAPASAVHNVIREVPMVPETTPSSSARQSTFLGQSSGLSFARILMTAVRMRNHDMVSSSERTSVSGNTNGQRHGSGSGGDNSSSSSKALDPPKPKPKPAVLPPKETAESYLAAYFSQANPQLPVLHREDFLHKYFEPIYGKLSSKVSLASDYTSIASDVSDDRDPDCYYYKYCHNATDEEREKLALGEPRAELYFLNIVFGIATSIHQQQYPAHISESYRLTAMHHCDAVFTAPNRLESLQGILLSALYSVMRPAVPGVWYVLGSALRLCVDLGLHYEGSVRSRVNTSNGLHGGSNFNGSANFDPLTRDMRRRLFWCTFALDRQVCVYLGRPFGIPDESVKVPFPSELDDAMITKERLGTVTDFSKETSTSPSYKTVALSFFRIRLIQSEIQRVLYDCADVPRKYKSLEEWKHDMARKLEEWHHQCPKSTRKMNCNFNIAFFELNYHQTRLLLYGLSPGNTGPTVESYLIIADAGEKIIKKYHELHRKRVINYTWVAVHNLFMSGTSYLYALYHSPEVRANTTLEEIDFNTLACIHVLSSMSDCCDAAVGCRDSFELLTAAIMKLCYNERAGIVMQPLKNVNTIASASGSTAGPGQDGVHLVNQPTSPNDSFSATSPGHAQNFPSGLRAGMTMTRAGYHGVRNNRYIKKEVSSSGEGIGANAGLAPQQPQQHQSQHHQPQQQQHQQQPQSDSQQQQLMPTDEVGPMPWPMPDDLELFFQEAAQLEGISPDSIRTGGASNSPEATSWYGDSTEGPGGVLIDHRQNVGARHDQQRIYDIINGVPLAPIWDQFFAPHHVTTPPAPDTTNMEDDKPYSDIFSSRWQ</sequence>